<dbReference type="Proteomes" id="UP000535937">
    <property type="component" value="Unassembled WGS sequence"/>
</dbReference>
<evidence type="ECO:0000313" key="2">
    <source>
        <dbReference type="EMBL" id="MBB3063173.1"/>
    </source>
</evidence>
<protein>
    <submittedName>
        <fullName evidence="2">Uncharacterized protein</fullName>
    </submittedName>
</protein>
<dbReference type="EMBL" id="JACHWZ010000025">
    <property type="protein sequence ID" value="MBB3063173.1"/>
    <property type="molecule type" value="Genomic_DNA"/>
</dbReference>
<dbReference type="AlphaFoldDB" id="A0A7W4WGC0"/>
<evidence type="ECO:0000313" key="3">
    <source>
        <dbReference type="Proteomes" id="UP000535937"/>
    </source>
</evidence>
<dbReference type="RefSeq" id="WP_183463112.1">
    <property type="nucleotide sequence ID" value="NZ_JACHWZ010000025.1"/>
</dbReference>
<sequence length="96" mass="10260">MEELGRWPILADGQILAERSGESRLLVTSACSLILADRSRGVRGVLHELSLLVEAEKYSSPLEILLGGSSCPPERGISEPDMLEPGAQLWLGTGSS</sequence>
<name>A0A7W4WGC0_9GAMM</name>
<proteinExistence type="predicted"/>
<accession>A0A7W4WGC0</accession>
<gene>
    <name evidence="2" type="ORF">FHS09_004026</name>
</gene>
<organism evidence="2 3">
    <name type="scientific">Microbulbifer rhizosphaerae</name>
    <dbReference type="NCBI Taxonomy" id="1562603"/>
    <lineage>
        <taxon>Bacteria</taxon>
        <taxon>Pseudomonadati</taxon>
        <taxon>Pseudomonadota</taxon>
        <taxon>Gammaproteobacteria</taxon>
        <taxon>Cellvibrionales</taxon>
        <taxon>Microbulbiferaceae</taxon>
        <taxon>Microbulbifer</taxon>
    </lineage>
</organism>
<keyword evidence="3" id="KW-1185">Reference proteome</keyword>
<feature type="region of interest" description="Disordered" evidence="1">
    <location>
        <begin position="75"/>
        <end position="96"/>
    </location>
</feature>
<reference evidence="2 3" key="1">
    <citation type="submission" date="2020-08" db="EMBL/GenBank/DDBJ databases">
        <title>Genomic Encyclopedia of Type Strains, Phase III (KMG-III): the genomes of soil and plant-associated and newly described type strains.</title>
        <authorList>
            <person name="Whitman W."/>
        </authorList>
    </citation>
    <scope>NUCLEOTIDE SEQUENCE [LARGE SCALE GENOMIC DNA]</scope>
    <source>
        <strain evidence="2 3">CECT 8799</strain>
    </source>
</reference>
<comment type="caution">
    <text evidence="2">The sequence shown here is derived from an EMBL/GenBank/DDBJ whole genome shotgun (WGS) entry which is preliminary data.</text>
</comment>
<evidence type="ECO:0000256" key="1">
    <source>
        <dbReference type="SAM" id="MobiDB-lite"/>
    </source>
</evidence>